<dbReference type="SMART" id="SM00220">
    <property type="entry name" value="S_TKc"/>
    <property type="match status" value="1"/>
</dbReference>
<dbReference type="InterPro" id="IPR008271">
    <property type="entry name" value="Ser/Thr_kinase_AS"/>
</dbReference>
<dbReference type="InterPro" id="IPR000719">
    <property type="entry name" value="Prot_kinase_dom"/>
</dbReference>
<keyword evidence="6" id="KW-0732">Signal</keyword>
<dbReference type="Gene3D" id="3.30.200.20">
    <property type="entry name" value="Phosphorylase Kinase, domain 1"/>
    <property type="match status" value="1"/>
</dbReference>
<dbReference type="CDD" id="cd14066">
    <property type="entry name" value="STKc_IRAK"/>
    <property type="match status" value="1"/>
</dbReference>
<keyword evidence="19" id="KW-1185">Reference proteome</keyword>
<dbReference type="Gene3D" id="2.90.10.10">
    <property type="entry name" value="Bulb-type lectin domain"/>
    <property type="match status" value="1"/>
</dbReference>
<evidence type="ECO:0000256" key="16">
    <source>
        <dbReference type="ARBA" id="ARBA00047899"/>
    </source>
</evidence>
<keyword evidence="14" id="KW-0675">Receptor</keyword>
<organism evidence="19 20">
    <name type="scientific">Juglans regia</name>
    <name type="common">English walnut</name>
    <dbReference type="NCBI Taxonomy" id="51240"/>
    <lineage>
        <taxon>Eukaryota</taxon>
        <taxon>Viridiplantae</taxon>
        <taxon>Streptophyta</taxon>
        <taxon>Embryophyta</taxon>
        <taxon>Tracheophyta</taxon>
        <taxon>Spermatophyta</taxon>
        <taxon>Magnoliopsida</taxon>
        <taxon>eudicotyledons</taxon>
        <taxon>Gunneridae</taxon>
        <taxon>Pentapetalae</taxon>
        <taxon>rosids</taxon>
        <taxon>fabids</taxon>
        <taxon>Fagales</taxon>
        <taxon>Juglandaceae</taxon>
        <taxon>Juglans</taxon>
    </lineage>
</organism>
<dbReference type="InterPro" id="IPR017441">
    <property type="entry name" value="Protein_kinase_ATP_BS"/>
</dbReference>
<dbReference type="AlphaFoldDB" id="A0A2I4HUF5"/>
<evidence type="ECO:0000256" key="17">
    <source>
        <dbReference type="ARBA" id="ARBA00048679"/>
    </source>
</evidence>
<evidence type="ECO:0000256" key="1">
    <source>
        <dbReference type="ARBA" id="ARBA00004479"/>
    </source>
</evidence>
<keyword evidence="10 18" id="KW-0067">ATP-binding</keyword>
<dbReference type="PROSITE" id="PS00107">
    <property type="entry name" value="PROTEIN_KINASE_ATP"/>
    <property type="match status" value="1"/>
</dbReference>
<keyword evidence="12" id="KW-0472">Membrane</keyword>
<evidence type="ECO:0000256" key="8">
    <source>
        <dbReference type="ARBA" id="ARBA00022741"/>
    </source>
</evidence>
<dbReference type="GeneID" id="109021564"/>
<dbReference type="Proteomes" id="UP000235220">
    <property type="component" value="Chromosome 5"/>
</dbReference>
<keyword evidence="7" id="KW-0430">Lectin</keyword>
<dbReference type="SUPFAM" id="SSF56112">
    <property type="entry name" value="Protein kinase-like (PK-like)"/>
    <property type="match status" value="1"/>
</dbReference>
<evidence type="ECO:0000256" key="10">
    <source>
        <dbReference type="ARBA" id="ARBA00022840"/>
    </source>
</evidence>
<dbReference type="GO" id="GO:0004674">
    <property type="term" value="F:protein serine/threonine kinase activity"/>
    <property type="evidence" value="ECO:0007669"/>
    <property type="project" value="UniProtKB-KW"/>
</dbReference>
<dbReference type="PROSITE" id="PS00108">
    <property type="entry name" value="PROTEIN_KINASE_ST"/>
    <property type="match status" value="1"/>
</dbReference>
<dbReference type="CDD" id="cd00028">
    <property type="entry name" value="B_lectin"/>
    <property type="match status" value="1"/>
</dbReference>
<keyword evidence="8 18" id="KW-0547">Nucleotide-binding</keyword>
<evidence type="ECO:0000256" key="5">
    <source>
        <dbReference type="ARBA" id="ARBA00022692"/>
    </source>
</evidence>
<dbReference type="PANTHER" id="PTHR47976:SF15">
    <property type="entry name" value="G-TYPE LECTIN S-RECEPTOR-LIKE SERINE_THREONINE-PROTEIN KINASE RLK1"/>
    <property type="match status" value="1"/>
</dbReference>
<keyword evidence="9 18" id="KW-0418">Kinase</keyword>
<reference evidence="20" key="1">
    <citation type="submission" date="2025-08" db="UniProtKB">
        <authorList>
            <consortium name="RefSeq"/>
        </authorList>
    </citation>
    <scope>IDENTIFICATION</scope>
    <source>
        <tissue evidence="20">Leaves</tissue>
    </source>
</reference>
<dbReference type="GO" id="GO:0005524">
    <property type="term" value="F:ATP binding"/>
    <property type="evidence" value="ECO:0007669"/>
    <property type="project" value="UniProtKB-UniRule"/>
</dbReference>
<keyword evidence="13" id="KW-1015">Disulfide bond</keyword>
<accession>A0A2I4HUF5</accession>
<keyword evidence="5" id="KW-0812">Transmembrane</keyword>
<dbReference type="InterPro" id="IPR024171">
    <property type="entry name" value="SRK-like_kinase"/>
</dbReference>
<dbReference type="OrthoDB" id="1930390at2759"/>
<dbReference type="InterPro" id="IPR001480">
    <property type="entry name" value="Bulb-type_lectin_dom"/>
</dbReference>
<dbReference type="RefSeq" id="XP_018859768.1">
    <property type="nucleotide sequence ID" value="XM_019004223.1"/>
</dbReference>
<evidence type="ECO:0000256" key="3">
    <source>
        <dbReference type="ARBA" id="ARBA00022536"/>
    </source>
</evidence>
<dbReference type="GO" id="GO:0106310">
    <property type="term" value="F:protein serine kinase activity"/>
    <property type="evidence" value="ECO:0007669"/>
    <property type="project" value="RHEA"/>
</dbReference>
<evidence type="ECO:0000256" key="6">
    <source>
        <dbReference type="ARBA" id="ARBA00022729"/>
    </source>
</evidence>
<evidence type="ECO:0000256" key="11">
    <source>
        <dbReference type="ARBA" id="ARBA00022989"/>
    </source>
</evidence>
<dbReference type="PANTHER" id="PTHR47976">
    <property type="entry name" value="G-TYPE LECTIN S-RECEPTOR-LIKE SERINE/THREONINE-PROTEIN KINASE SD2-5"/>
    <property type="match status" value="1"/>
</dbReference>
<keyword evidence="15" id="KW-0325">Glycoprotein</keyword>
<dbReference type="InterPro" id="IPR051343">
    <property type="entry name" value="G-type_lectin_kinases/EP1-like"/>
</dbReference>
<evidence type="ECO:0000256" key="2">
    <source>
        <dbReference type="ARBA" id="ARBA00022527"/>
    </source>
</evidence>
<keyword evidence="4 18" id="KW-0808">Transferase</keyword>
<evidence type="ECO:0000256" key="13">
    <source>
        <dbReference type="ARBA" id="ARBA00023157"/>
    </source>
</evidence>
<evidence type="ECO:0000256" key="14">
    <source>
        <dbReference type="ARBA" id="ARBA00023170"/>
    </source>
</evidence>
<evidence type="ECO:0000313" key="20">
    <source>
        <dbReference type="RefSeq" id="XP_018859768.1"/>
    </source>
</evidence>
<proteinExistence type="inferred from homology"/>
<dbReference type="InterPro" id="IPR011009">
    <property type="entry name" value="Kinase-like_dom_sf"/>
</dbReference>
<comment type="subcellular location">
    <subcellularLocation>
        <location evidence="1">Membrane</location>
        <topology evidence="1">Single-pass type I membrane protein</topology>
    </subcellularLocation>
</comment>
<evidence type="ECO:0000256" key="18">
    <source>
        <dbReference type="PIRNR" id="PIRNR000641"/>
    </source>
</evidence>
<dbReference type="Pfam" id="PF00069">
    <property type="entry name" value="Pkinase"/>
    <property type="match status" value="1"/>
</dbReference>
<comment type="catalytic activity">
    <reaction evidence="16 18">
        <text>L-threonyl-[protein] + ATP = O-phospho-L-threonyl-[protein] + ADP + H(+)</text>
        <dbReference type="Rhea" id="RHEA:46608"/>
        <dbReference type="Rhea" id="RHEA-COMP:11060"/>
        <dbReference type="Rhea" id="RHEA-COMP:11605"/>
        <dbReference type="ChEBI" id="CHEBI:15378"/>
        <dbReference type="ChEBI" id="CHEBI:30013"/>
        <dbReference type="ChEBI" id="CHEBI:30616"/>
        <dbReference type="ChEBI" id="CHEBI:61977"/>
        <dbReference type="ChEBI" id="CHEBI:456216"/>
        <dbReference type="EC" id="2.7.11.1"/>
    </reaction>
</comment>
<dbReference type="PIRSF" id="PIRSF000641">
    <property type="entry name" value="SRK"/>
    <property type="match status" value="1"/>
</dbReference>
<dbReference type="SMART" id="SM00108">
    <property type="entry name" value="B_lectin"/>
    <property type="match status" value="1"/>
</dbReference>
<dbReference type="FunFam" id="3.30.200.20:FF:000059">
    <property type="entry name" value="S-receptor-like serine/threonine-protein kinase"/>
    <property type="match status" value="1"/>
</dbReference>
<dbReference type="GO" id="GO:0004672">
    <property type="term" value="F:protein kinase activity"/>
    <property type="evidence" value="ECO:0000318"/>
    <property type="project" value="GO_Central"/>
</dbReference>
<dbReference type="EC" id="2.7.11.1" evidence="18"/>
<dbReference type="KEGG" id="jre:109021564"/>
<evidence type="ECO:0000256" key="15">
    <source>
        <dbReference type="ARBA" id="ARBA00023180"/>
    </source>
</evidence>
<dbReference type="GO" id="GO:0016020">
    <property type="term" value="C:membrane"/>
    <property type="evidence" value="ECO:0007669"/>
    <property type="project" value="UniProtKB-SubCell"/>
</dbReference>
<dbReference type="FunFam" id="2.90.10.10:FF:000013">
    <property type="entry name" value="G-type lectin S-receptor-like serine/threonine-protein kinase LECRK1"/>
    <property type="match status" value="1"/>
</dbReference>
<sequence>MAIPQTVFSSLLVLLVLLPISHHVDVVAQTVGSTTGLIPVGRSLDAMDNSSIWLSPSGDFAFGFRQLTNTTDFILSIWYDKIPDRTIVWHANGEKLAPLGSKVELTSDRGLLLTDPQGEVLWKSHTMTVVVAYGVMEDTGNFVLEDGSFNKVWESFNNPTDTILPTQTMERGGVISSRKSMTKFSEGRFRLRFLREGNEEGKLVLNTVNLPSTQANDAYYIKGDNVGDSDTSSLGRLLVFNESGYLYILKENGENTTLTEGLLPTAKNFYFRATLNFVGVFTQYYHPRTSIGNESWIPVWSIPDNICTAILRTSTGIGVCGLNSVCKLNQAKRPTCECLKGFSLIDPNDPYGGCKQDYVPRCEEDELRYKKDLYNMEVLRNTFWSSAAYTCLSPFTEGNCKNSCLQDCMCVVAMSVGDYTCLKMMLPLVRGTSNMSTMLGIKTFVKVRKYNLTIPDPYFPIPGNETVGKNQDSLILSGSVLLGCSLLVNFTLVGAIFLSFYRKKVDKTKRNGSVLEMNLRCFSYQELVDATNGFKEELGRGSFGIVYKGAIKASSDNVLVAVKKLNSLAQESEKEFKAEVNIIGKTHHKNLARLIGFCDERQQRLLVYEFLSRGTLACFLFGDSKPNWKRRIQVAFGIARGLLYLHEECSNQIIHCDIKPQNILLDEYFNARISDFGLAKLLKMDQSQTQTTIRGTRGYAAPEWFMNMPNITAKIDVYSFGVVLLEIICCRRNVETDHNCDGEEDKRILTDWGYDCFQGGALDALVDNDREAMNDRRKLERFVKIAIWCIQEDPSLRPSMGKVVQMLEGVVHVPVPPCPSPFTITATS</sequence>
<dbReference type="Gramene" id="Jr05_15560_p1">
    <property type="protein sequence ID" value="cds.Jr05_15560_p1"/>
    <property type="gene ID" value="Jr05_15560"/>
</dbReference>
<dbReference type="FunFam" id="1.10.510.10:FF:000237">
    <property type="entry name" value="G-type lectin S-receptor-like serine/threonine-protein kinase"/>
    <property type="match status" value="1"/>
</dbReference>
<evidence type="ECO:0000256" key="12">
    <source>
        <dbReference type="ARBA" id="ARBA00023136"/>
    </source>
</evidence>
<evidence type="ECO:0000313" key="19">
    <source>
        <dbReference type="Proteomes" id="UP000235220"/>
    </source>
</evidence>
<keyword evidence="11" id="KW-1133">Transmembrane helix</keyword>
<name>A0A2I4HUF5_JUGRE</name>
<dbReference type="FunCoup" id="A0A2I4HUF5">
    <property type="interactions" value="115"/>
</dbReference>
<evidence type="ECO:0000256" key="9">
    <source>
        <dbReference type="ARBA" id="ARBA00022777"/>
    </source>
</evidence>
<keyword evidence="2 18" id="KW-0723">Serine/threonine-protein kinase</keyword>
<comment type="similarity">
    <text evidence="18">Belongs to the protein kinase superfamily. Ser/Thr protein kinase family.</text>
</comment>
<evidence type="ECO:0000256" key="7">
    <source>
        <dbReference type="ARBA" id="ARBA00022734"/>
    </source>
</evidence>
<dbReference type="GO" id="GO:0030246">
    <property type="term" value="F:carbohydrate binding"/>
    <property type="evidence" value="ECO:0007669"/>
    <property type="project" value="UniProtKB-KW"/>
</dbReference>
<dbReference type="Gene3D" id="1.10.510.10">
    <property type="entry name" value="Transferase(Phosphotransferase) domain 1"/>
    <property type="match status" value="1"/>
</dbReference>
<dbReference type="PROSITE" id="PS50011">
    <property type="entry name" value="PROTEIN_KINASE_DOM"/>
    <property type="match status" value="1"/>
</dbReference>
<dbReference type="SUPFAM" id="SSF51110">
    <property type="entry name" value="alpha-D-mannose-specific plant lectins"/>
    <property type="match status" value="1"/>
</dbReference>
<evidence type="ECO:0000256" key="4">
    <source>
        <dbReference type="ARBA" id="ARBA00022679"/>
    </source>
</evidence>
<protein>
    <recommendedName>
        <fullName evidence="18">Receptor-like serine/threonine-protein kinase</fullName>
        <ecNumber evidence="18">2.7.11.1</ecNumber>
    </recommendedName>
</protein>
<dbReference type="InterPro" id="IPR036426">
    <property type="entry name" value="Bulb-type_lectin_dom_sf"/>
</dbReference>
<comment type="catalytic activity">
    <reaction evidence="17 18">
        <text>L-seryl-[protein] + ATP = O-phospho-L-seryl-[protein] + ADP + H(+)</text>
        <dbReference type="Rhea" id="RHEA:17989"/>
        <dbReference type="Rhea" id="RHEA-COMP:9863"/>
        <dbReference type="Rhea" id="RHEA-COMP:11604"/>
        <dbReference type="ChEBI" id="CHEBI:15378"/>
        <dbReference type="ChEBI" id="CHEBI:29999"/>
        <dbReference type="ChEBI" id="CHEBI:30616"/>
        <dbReference type="ChEBI" id="CHEBI:83421"/>
        <dbReference type="ChEBI" id="CHEBI:456216"/>
        <dbReference type="EC" id="2.7.11.1"/>
    </reaction>
</comment>
<keyword evidence="3" id="KW-0245">EGF-like domain</keyword>
<gene>
    <name evidence="20" type="primary">LOC109021564</name>
</gene>
<dbReference type="PROSITE" id="PS50927">
    <property type="entry name" value="BULB_LECTIN"/>
    <property type="match status" value="1"/>
</dbReference>
<dbReference type="Pfam" id="PF01453">
    <property type="entry name" value="B_lectin"/>
    <property type="match status" value="1"/>
</dbReference>